<evidence type="ECO:0000256" key="4">
    <source>
        <dbReference type="ARBA" id="ARBA00022989"/>
    </source>
</evidence>
<name>A0A1Y2BVH1_9FUNG</name>
<dbReference type="InterPro" id="IPR005349">
    <property type="entry name" value="TMEM14"/>
</dbReference>
<keyword evidence="5 6" id="KW-0472">Membrane</keyword>
<keyword evidence="4 6" id="KW-1133">Transmembrane helix</keyword>
<dbReference type="Proteomes" id="UP000193642">
    <property type="component" value="Unassembled WGS sequence"/>
</dbReference>
<comment type="caution">
    <text evidence="7">The sequence shown here is derived from an EMBL/GenBank/DDBJ whole genome shotgun (WGS) entry which is preliminary data.</text>
</comment>
<evidence type="ECO:0008006" key="9">
    <source>
        <dbReference type="Google" id="ProtNLM"/>
    </source>
</evidence>
<comment type="subcellular location">
    <subcellularLocation>
        <location evidence="1">Membrane</location>
    </subcellularLocation>
</comment>
<reference evidence="7 8" key="1">
    <citation type="submission" date="2016-07" db="EMBL/GenBank/DDBJ databases">
        <title>Pervasive Adenine N6-methylation of Active Genes in Fungi.</title>
        <authorList>
            <consortium name="DOE Joint Genome Institute"/>
            <person name="Mondo S.J."/>
            <person name="Dannebaum R.O."/>
            <person name="Kuo R.C."/>
            <person name="Labutti K."/>
            <person name="Haridas S."/>
            <person name="Kuo A."/>
            <person name="Salamov A."/>
            <person name="Ahrendt S.R."/>
            <person name="Lipzen A."/>
            <person name="Sullivan W."/>
            <person name="Andreopoulos W.B."/>
            <person name="Clum A."/>
            <person name="Lindquist E."/>
            <person name="Daum C."/>
            <person name="Ramamoorthy G.K."/>
            <person name="Gryganskyi A."/>
            <person name="Culley D."/>
            <person name="Magnuson J.K."/>
            <person name="James T.Y."/>
            <person name="O'Malley M.A."/>
            <person name="Stajich J.E."/>
            <person name="Spatafora J.W."/>
            <person name="Visel A."/>
            <person name="Grigoriev I.V."/>
        </authorList>
    </citation>
    <scope>NUCLEOTIDE SEQUENCE [LARGE SCALE GENOMIC DNA]</scope>
    <source>
        <strain evidence="7 8">JEL800</strain>
    </source>
</reference>
<organism evidence="7 8">
    <name type="scientific">Rhizoclosmatium globosum</name>
    <dbReference type="NCBI Taxonomy" id="329046"/>
    <lineage>
        <taxon>Eukaryota</taxon>
        <taxon>Fungi</taxon>
        <taxon>Fungi incertae sedis</taxon>
        <taxon>Chytridiomycota</taxon>
        <taxon>Chytridiomycota incertae sedis</taxon>
        <taxon>Chytridiomycetes</taxon>
        <taxon>Chytridiales</taxon>
        <taxon>Chytriomycetaceae</taxon>
        <taxon>Rhizoclosmatium</taxon>
    </lineage>
</organism>
<accession>A0A1Y2BVH1</accession>
<evidence type="ECO:0000256" key="5">
    <source>
        <dbReference type="ARBA" id="ARBA00023136"/>
    </source>
</evidence>
<dbReference type="EMBL" id="MCGO01000042">
    <property type="protein sequence ID" value="ORY38746.1"/>
    <property type="molecule type" value="Genomic_DNA"/>
</dbReference>
<comment type="similarity">
    <text evidence="2">Belongs to the TMEM14 family.</text>
</comment>
<dbReference type="Gene3D" id="1.10.10.1740">
    <property type="entry name" value="Transmembrane protein 14-like"/>
    <property type="match status" value="1"/>
</dbReference>
<protein>
    <recommendedName>
        <fullName evidence="9">TMEM14-domain-containing protein</fullName>
    </recommendedName>
</protein>
<evidence type="ECO:0000256" key="6">
    <source>
        <dbReference type="SAM" id="Phobius"/>
    </source>
</evidence>
<feature type="transmembrane region" description="Helical" evidence="6">
    <location>
        <begin position="50"/>
        <end position="70"/>
    </location>
</feature>
<dbReference type="Pfam" id="PF03647">
    <property type="entry name" value="Tmemb_14"/>
    <property type="match status" value="1"/>
</dbReference>
<evidence type="ECO:0000256" key="3">
    <source>
        <dbReference type="ARBA" id="ARBA00022692"/>
    </source>
</evidence>
<sequence>MANTLAVVCALGGTVGYVKGKSLPSLLAGISVGALYGTSAYLIKNNKDYGYELALGTSILLTGAVGPRALKTKARVPLGMATLGLLGTGYYSKKLYQSHYGV</sequence>
<dbReference type="PANTHER" id="PTHR12668:SF53">
    <property type="entry name" value="TMEM14 PROTEIN HOMOLOG YJR085C"/>
    <property type="match status" value="1"/>
</dbReference>
<dbReference type="PANTHER" id="PTHR12668">
    <property type="entry name" value="TRANSMEMBRANE PROTEIN 14, 15"/>
    <property type="match status" value="1"/>
</dbReference>
<dbReference type="InterPro" id="IPR044890">
    <property type="entry name" value="TMEM14_sf"/>
</dbReference>
<evidence type="ECO:0000256" key="2">
    <source>
        <dbReference type="ARBA" id="ARBA00007590"/>
    </source>
</evidence>
<feature type="transmembrane region" description="Helical" evidence="6">
    <location>
        <begin position="26"/>
        <end position="43"/>
    </location>
</feature>
<keyword evidence="3 6" id="KW-0812">Transmembrane</keyword>
<keyword evidence="8" id="KW-1185">Reference proteome</keyword>
<proteinExistence type="inferred from homology"/>
<dbReference type="OrthoDB" id="5620at2759"/>
<evidence type="ECO:0000313" key="7">
    <source>
        <dbReference type="EMBL" id="ORY38746.1"/>
    </source>
</evidence>
<dbReference type="GO" id="GO:0016020">
    <property type="term" value="C:membrane"/>
    <property type="evidence" value="ECO:0007669"/>
    <property type="project" value="UniProtKB-SubCell"/>
</dbReference>
<evidence type="ECO:0000256" key="1">
    <source>
        <dbReference type="ARBA" id="ARBA00004370"/>
    </source>
</evidence>
<evidence type="ECO:0000313" key="8">
    <source>
        <dbReference type="Proteomes" id="UP000193642"/>
    </source>
</evidence>
<dbReference type="AlphaFoldDB" id="A0A1Y2BVH1"/>
<gene>
    <name evidence="7" type="ORF">BCR33DRAFT_853731</name>
</gene>